<name>A0AAD8HNE7_9APIA</name>
<sequence length="181" mass="20989">MGIIGVADVFECKGIPLMEVFGLQYIGRARVKAENQFGTIKIISTSGEQYLYEVPEKKIEDVDRTMPMLIYRDDIAVSVKAPTCCFTKLCMEFNLFSGDYKGDIKLNYTSRKEWRDSIVQIPWKDVDFGRGFPLIRVDVEWNAKETSVTAEYETIFDAHQRSEFEILYRPFEDVTDDSKNY</sequence>
<accession>A0AAD8HNE7</accession>
<dbReference type="EMBL" id="JAUIZM010000008">
    <property type="protein sequence ID" value="KAK1369908.1"/>
    <property type="molecule type" value="Genomic_DNA"/>
</dbReference>
<evidence type="ECO:0000313" key="1">
    <source>
        <dbReference type="EMBL" id="KAK1369908.1"/>
    </source>
</evidence>
<proteinExistence type="predicted"/>
<dbReference type="AlphaFoldDB" id="A0AAD8HNE7"/>
<protein>
    <submittedName>
        <fullName evidence="1">Uncharacterized protein</fullName>
    </submittedName>
</protein>
<comment type="caution">
    <text evidence="1">The sequence shown here is derived from an EMBL/GenBank/DDBJ whole genome shotgun (WGS) entry which is preliminary data.</text>
</comment>
<evidence type="ECO:0000313" key="2">
    <source>
        <dbReference type="Proteomes" id="UP001237642"/>
    </source>
</evidence>
<keyword evidence="2" id="KW-1185">Reference proteome</keyword>
<dbReference type="Proteomes" id="UP001237642">
    <property type="component" value="Unassembled WGS sequence"/>
</dbReference>
<organism evidence="1 2">
    <name type="scientific">Heracleum sosnowskyi</name>
    <dbReference type="NCBI Taxonomy" id="360622"/>
    <lineage>
        <taxon>Eukaryota</taxon>
        <taxon>Viridiplantae</taxon>
        <taxon>Streptophyta</taxon>
        <taxon>Embryophyta</taxon>
        <taxon>Tracheophyta</taxon>
        <taxon>Spermatophyta</taxon>
        <taxon>Magnoliopsida</taxon>
        <taxon>eudicotyledons</taxon>
        <taxon>Gunneridae</taxon>
        <taxon>Pentapetalae</taxon>
        <taxon>asterids</taxon>
        <taxon>campanulids</taxon>
        <taxon>Apiales</taxon>
        <taxon>Apiaceae</taxon>
        <taxon>Apioideae</taxon>
        <taxon>apioid superclade</taxon>
        <taxon>Tordylieae</taxon>
        <taxon>Tordyliinae</taxon>
        <taxon>Heracleum</taxon>
    </lineage>
</organism>
<gene>
    <name evidence="1" type="ORF">POM88_036000</name>
</gene>
<reference evidence="1" key="2">
    <citation type="submission" date="2023-05" db="EMBL/GenBank/DDBJ databases">
        <authorList>
            <person name="Schelkunov M.I."/>
        </authorList>
    </citation>
    <scope>NUCLEOTIDE SEQUENCE</scope>
    <source>
        <strain evidence="1">Hsosn_3</strain>
        <tissue evidence="1">Leaf</tissue>
    </source>
</reference>
<reference evidence="1" key="1">
    <citation type="submission" date="2023-02" db="EMBL/GenBank/DDBJ databases">
        <title>Genome of toxic invasive species Heracleum sosnowskyi carries increased number of genes despite the absence of recent whole-genome duplications.</title>
        <authorList>
            <person name="Schelkunov M."/>
            <person name="Shtratnikova V."/>
            <person name="Makarenko M."/>
            <person name="Klepikova A."/>
            <person name="Omelchenko D."/>
            <person name="Novikova G."/>
            <person name="Obukhova E."/>
            <person name="Bogdanov V."/>
            <person name="Penin A."/>
            <person name="Logacheva M."/>
        </authorList>
    </citation>
    <scope>NUCLEOTIDE SEQUENCE</scope>
    <source>
        <strain evidence="1">Hsosn_3</strain>
        <tissue evidence="1">Leaf</tissue>
    </source>
</reference>